<dbReference type="PRINTS" id="PR00144">
    <property type="entry name" value="DALDHYDRTASE"/>
</dbReference>
<dbReference type="GO" id="GO:0006783">
    <property type="term" value="P:heme biosynthetic process"/>
    <property type="evidence" value="ECO:0007669"/>
    <property type="project" value="UniProtKB-KW"/>
</dbReference>
<dbReference type="FunFam" id="3.20.20.70:FF:000019">
    <property type="entry name" value="Delta-aminolevulinic acid dehydratase"/>
    <property type="match status" value="1"/>
</dbReference>
<feature type="binding site" evidence="13">
    <location>
        <position position="106"/>
    </location>
    <ligand>
        <name>Zn(2+)</name>
        <dbReference type="ChEBI" id="CHEBI:29105"/>
        <note>catalytic</note>
    </ligand>
</feature>
<evidence type="ECO:0000256" key="14">
    <source>
        <dbReference type="PIRSR" id="PIRSR001415-5"/>
    </source>
</evidence>
<dbReference type="SMART" id="SM01004">
    <property type="entry name" value="ALAD"/>
    <property type="match status" value="1"/>
</dbReference>
<keyword evidence="13" id="KW-0479">Metal-binding</keyword>
<dbReference type="Gene3D" id="3.20.20.70">
    <property type="entry name" value="Aldolase class I"/>
    <property type="match status" value="1"/>
</dbReference>
<accession>A0AAN1XS49</accession>
<evidence type="ECO:0000256" key="2">
    <source>
        <dbReference type="ARBA" id="ARBA00008055"/>
    </source>
</evidence>
<evidence type="ECO:0000256" key="13">
    <source>
        <dbReference type="PIRSR" id="PIRSR001415-3"/>
    </source>
</evidence>
<organism evidence="17 18">
    <name type="scientific">Vulcanimicrobium alpinum</name>
    <dbReference type="NCBI Taxonomy" id="3016050"/>
    <lineage>
        <taxon>Bacteria</taxon>
        <taxon>Bacillati</taxon>
        <taxon>Vulcanimicrobiota</taxon>
        <taxon>Vulcanimicrobiia</taxon>
        <taxon>Vulcanimicrobiales</taxon>
        <taxon>Vulcanimicrobiaceae</taxon>
        <taxon>Vulcanimicrobium</taxon>
    </lineage>
</organism>
<feature type="binding site" evidence="12">
    <location>
        <position position="192"/>
    </location>
    <ligand>
        <name>5-aminolevulinate</name>
        <dbReference type="ChEBI" id="CHEBI:356416"/>
        <label>1</label>
    </ligand>
</feature>
<evidence type="ECO:0000256" key="8">
    <source>
        <dbReference type="ARBA" id="ARBA00023244"/>
    </source>
</evidence>
<evidence type="ECO:0000256" key="16">
    <source>
        <dbReference type="RuleBase" id="RU004161"/>
    </source>
</evidence>
<dbReference type="GO" id="GO:0005829">
    <property type="term" value="C:cytosol"/>
    <property type="evidence" value="ECO:0007669"/>
    <property type="project" value="TreeGrafter"/>
</dbReference>
<evidence type="ECO:0000256" key="9">
    <source>
        <dbReference type="ARBA" id="ARBA00025628"/>
    </source>
</evidence>
<dbReference type="PROSITE" id="PS00169">
    <property type="entry name" value="D_ALA_DEHYDRATASE"/>
    <property type="match status" value="1"/>
</dbReference>
<comment type="function">
    <text evidence="9">Catalyzes an early step in the biosynthesis of tetrapyrroles. Binds two molecules of 5-aminolevulinate per subunit, each at a distinct site, and catalyzes their condensation to form porphobilinogen.</text>
</comment>
<evidence type="ECO:0000256" key="4">
    <source>
        <dbReference type="ARBA" id="ARBA00012053"/>
    </source>
</evidence>
<dbReference type="InterPro" id="IPR030656">
    <property type="entry name" value="ALAD_AS"/>
</dbReference>
<feature type="binding site" evidence="13">
    <location>
        <position position="108"/>
    </location>
    <ligand>
        <name>Zn(2+)</name>
        <dbReference type="ChEBI" id="CHEBI:29105"/>
        <note>catalytic</note>
    </ligand>
</feature>
<dbReference type="CDD" id="cd00384">
    <property type="entry name" value="ALAD_PBGS"/>
    <property type="match status" value="1"/>
</dbReference>
<feature type="binding site" evidence="14">
    <location>
        <position position="220"/>
    </location>
    <ligand>
        <name>Mg(2+)</name>
        <dbReference type="ChEBI" id="CHEBI:18420"/>
    </ligand>
</feature>
<feature type="active site" description="Schiff-base intermediate with substrate" evidence="11">
    <location>
        <position position="182"/>
    </location>
</feature>
<feature type="active site" description="Schiff-base intermediate with substrate" evidence="11">
    <location>
        <position position="235"/>
    </location>
</feature>
<keyword evidence="14" id="KW-0460">Magnesium</keyword>
<evidence type="ECO:0000256" key="6">
    <source>
        <dbReference type="ARBA" id="ARBA00023133"/>
    </source>
</evidence>
<protein>
    <recommendedName>
        <fullName evidence="5 15">Delta-aminolevulinic acid dehydratase</fullName>
        <ecNumber evidence="4 15">4.2.1.24</ecNumber>
    </recommendedName>
</protein>
<feature type="binding site" evidence="12">
    <location>
        <position position="300"/>
    </location>
    <ligand>
        <name>5-aminolevulinate</name>
        <dbReference type="ChEBI" id="CHEBI:356416"/>
        <label>2</label>
    </ligand>
</feature>
<evidence type="ECO:0000256" key="5">
    <source>
        <dbReference type="ARBA" id="ARBA00020771"/>
    </source>
</evidence>
<dbReference type="InterPro" id="IPR013785">
    <property type="entry name" value="Aldolase_TIM"/>
</dbReference>
<feature type="binding site" evidence="12">
    <location>
        <position position="261"/>
    </location>
    <ligand>
        <name>5-aminolevulinate</name>
        <dbReference type="ChEBI" id="CHEBI:356416"/>
        <label>2</label>
    </ligand>
</feature>
<dbReference type="Proteomes" id="UP001317532">
    <property type="component" value="Chromosome"/>
</dbReference>
<dbReference type="NCBIfam" id="NF006762">
    <property type="entry name" value="PRK09283.1"/>
    <property type="match status" value="1"/>
</dbReference>
<comment type="catalytic activity">
    <reaction evidence="10 15">
        <text>2 5-aminolevulinate = porphobilinogen + 2 H2O + H(+)</text>
        <dbReference type="Rhea" id="RHEA:24064"/>
        <dbReference type="ChEBI" id="CHEBI:15377"/>
        <dbReference type="ChEBI" id="CHEBI:15378"/>
        <dbReference type="ChEBI" id="CHEBI:58126"/>
        <dbReference type="ChEBI" id="CHEBI:356416"/>
        <dbReference type="EC" id="4.2.1.24"/>
    </reaction>
</comment>
<feature type="binding site" evidence="13">
    <location>
        <position position="116"/>
    </location>
    <ligand>
        <name>Zn(2+)</name>
        <dbReference type="ChEBI" id="CHEBI:29105"/>
        <note>catalytic</note>
    </ligand>
</feature>
<gene>
    <name evidence="17" type="primary">hemB</name>
    <name evidence="17" type="ORF">WPS_01710</name>
</gene>
<comment type="subunit">
    <text evidence="3 15">Homooctamer.</text>
</comment>
<reference evidence="17 18" key="1">
    <citation type="journal article" date="2022" name="ISME Commun">
        <title>Vulcanimicrobium alpinus gen. nov. sp. nov., the first cultivated representative of the candidate phylum 'Eremiobacterota', is a metabolically versatile aerobic anoxygenic phototroph.</title>
        <authorList>
            <person name="Yabe S."/>
            <person name="Muto K."/>
            <person name="Abe K."/>
            <person name="Yokota A."/>
            <person name="Staudigel H."/>
            <person name="Tebo B.M."/>
        </authorList>
    </citation>
    <scope>NUCLEOTIDE SEQUENCE [LARGE SCALE GENOMIC DNA]</scope>
    <source>
        <strain evidence="17 18">WC8-2</strain>
    </source>
</reference>
<dbReference type="KEGG" id="vab:WPS_01710"/>
<evidence type="ECO:0000256" key="15">
    <source>
        <dbReference type="RuleBase" id="RU000515"/>
    </source>
</evidence>
<keyword evidence="7 15" id="KW-0456">Lyase</keyword>
<comment type="pathway">
    <text evidence="1">Porphyrin-containing compound metabolism; protoporphyrin-IX biosynthesis; coproporphyrinogen-III from 5-aminolevulinate: step 1/4.</text>
</comment>
<keyword evidence="18" id="KW-1185">Reference proteome</keyword>
<dbReference type="EMBL" id="AP025523">
    <property type="protein sequence ID" value="BDE04895.1"/>
    <property type="molecule type" value="Genomic_DNA"/>
</dbReference>
<proteinExistence type="inferred from homology"/>
<keyword evidence="6" id="KW-0350">Heme biosynthesis</keyword>
<evidence type="ECO:0000256" key="12">
    <source>
        <dbReference type="PIRSR" id="PIRSR001415-2"/>
    </source>
</evidence>
<evidence type="ECO:0000256" key="3">
    <source>
        <dbReference type="ARBA" id="ARBA00011823"/>
    </source>
</evidence>
<dbReference type="PANTHER" id="PTHR11458:SF0">
    <property type="entry name" value="DELTA-AMINOLEVULINIC ACID DEHYDRATASE"/>
    <property type="match status" value="1"/>
</dbReference>
<evidence type="ECO:0000313" key="17">
    <source>
        <dbReference type="EMBL" id="BDE04895.1"/>
    </source>
</evidence>
<evidence type="ECO:0000256" key="1">
    <source>
        <dbReference type="ARBA" id="ARBA00004694"/>
    </source>
</evidence>
<sequence>MRALVRETRVNRDGLVQPLFIVEGAGVIQPIGSMPGVNRYSVDTVVAECRELDAAGVRSVLLFGIPDAADKDAYATVNHDPNGIVQRAARAIKDALPHLLVIADLCNCEYTDHGHCGILDPAGDVDNDATLEVLAKTALTYARSGVDIVAPSDMMDGRVAAIRTALDDEGFTKVAIMSYAAKYASAFYGPFREAAESTPSFGDRRTYQMDPANGREALKEVQLDLDEGADIVMVKPAMAYLDVVREVRAMTDVPVAVYHVSGEYSMIKAAAERGWIDEERAVDETLTAMTRAGADIIITYFAKGYLQRTR</sequence>
<evidence type="ECO:0000256" key="11">
    <source>
        <dbReference type="PIRSR" id="PIRSR001415-1"/>
    </source>
</evidence>
<dbReference type="GO" id="GO:0004655">
    <property type="term" value="F:porphobilinogen synthase activity"/>
    <property type="evidence" value="ECO:0007669"/>
    <property type="project" value="UniProtKB-EC"/>
</dbReference>
<evidence type="ECO:0000256" key="7">
    <source>
        <dbReference type="ARBA" id="ARBA00023239"/>
    </source>
</evidence>
<feature type="binding site" evidence="12">
    <location>
        <position position="204"/>
    </location>
    <ligand>
        <name>5-aminolevulinate</name>
        <dbReference type="ChEBI" id="CHEBI:356416"/>
        <label>1</label>
    </ligand>
</feature>
<comment type="similarity">
    <text evidence="2 16">Belongs to the ALAD family.</text>
</comment>
<dbReference type="AlphaFoldDB" id="A0AAN1XS49"/>
<keyword evidence="13" id="KW-0862">Zinc</keyword>
<dbReference type="GO" id="GO:0008270">
    <property type="term" value="F:zinc ion binding"/>
    <property type="evidence" value="ECO:0007669"/>
    <property type="project" value="TreeGrafter"/>
</dbReference>
<dbReference type="Pfam" id="PF00490">
    <property type="entry name" value="ALAD"/>
    <property type="match status" value="1"/>
</dbReference>
<dbReference type="PIRSF" id="PIRSF001415">
    <property type="entry name" value="Porphbilin_synth"/>
    <property type="match status" value="1"/>
</dbReference>
<dbReference type="InterPro" id="IPR001731">
    <property type="entry name" value="ALAD"/>
</dbReference>
<dbReference type="PANTHER" id="PTHR11458">
    <property type="entry name" value="DELTA-AMINOLEVULINIC ACID DEHYDRATASE"/>
    <property type="match status" value="1"/>
</dbReference>
<keyword evidence="8 15" id="KW-0627">Porphyrin biosynthesis</keyword>
<dbReference type="EC" id="4.2.1.24" evidence="4 15"/>
<dbReference type="SUPFAM" id="SSF51569">
    <property type="entry name" value="Aldolase"/>
    <property type="match status" value="1"/>
</dbReference>
<evidence type="ECO:0000313" key="18">
    <source>
        <dbReference type="Proteomes" id="UP001317532"/>
    </source>
</evidence>
<name>A0AAN1XS49_UNVUL</name>
<evidence type="ECO:0000256" key="10">
    <source>
        <dbReference type="ARBA" id="ARBA00047651"/>
    </source>
</evidence>